<evidence type="ECO:0000313" key="7">
    <source>
        <dbReference type="EMBL" id="GGA89151.1"/>
    </source>
</evidence>
<comment type="subcellular location">
    <subcellularLocation>
        <location evidence="1">Cell membrane</location>
        <topology evidence="1">Multi-pass membrane protein</topology>
    </subcellularLocation>
</comment>
<feature type="transmembrane region" description="Helical" evidence="6">
    <location>
        <begin position="45"/>
        <end position="73"/>
    </location>
</feature>
<accession>A0A916S889</accession>
<reference evidence="7" key="2">
    <citation type="submission" date="2020-09" db="EMBL/GenBank/DDBJ databases">
        <authorList>
            <person name="Sun Q."/>
            <person name="Zhou Y."/>
        </authorList>
    </citation>
    <scope>NUCLEOTIDE SEQUENCE</scope>
    <source>
        <strain evidence="7">CGMCC 1.15322</strain>
    </source>
</reference>
<dbReference type="EMBL" id="BMIG01000002">
    <property type="protein sequence ID" value="GGA89151.1"/>
    <property type="molecule type" value="Genomic_DNA"/>
</dbReference>
<dbReference type="PANTHER" id="PTHR30086:SF20">
    <property type="entry name" value="ARGININE EXPORTER PROTEIN ARGO-RELATED"/>
    <property type="match status" value="1"/>
</dbReference>
<dbReference type="Pfam" id="PF01810">
    <property type="entry name" value="LysE"/>
    <property type="match status" value="1"/>
</dbReference>
<gene>
    <name evidence="7" type="ORF">GCM10011496_07420</name>
</gene>
<feature type="transmembrane region" description="Helical" evidence="6">
    <location>
        <begin position="188"/>
        <end position="206"/>
    </location>
</feature>
<dbReference type="Proteomes" id="UP000620596">
    <property type="component" value="Unassembled WGS sequence"/>
</dbReference>
<feature type="transmembrane region" description="Helical" evidence="6">
    <location>
        <begin position="12"/>
        <end position="33"/>
    </location>
</feature>
<dbReference type="PIRSF" id="PIRSF006324">
    <property type="entry name" value="LeuE"/>
    <property type="match status" value="1"/>
</dbReference>
<protein>
    <submittedName>
        <fullName evidence="7">Leucine efflux protein</fullName>
    </submittedName>
</protein>
<organism evidence="7 8">
    <name type="scientific">Polaromonas eurypsychrophila</name>
    <dbReference type="NCBI Taxonomy" id="1614635"/>
    <lineage>
        <taxon>Bacteria</taxon>
        <taxon>Pseudomonadati</taxon>
        <taxon>Pseudomonadota</taxon>
        <taxon>Betaproteobacteria</taxon>
        <taxon>Burkholderiales</taxon>
        <taxon>Comamonadaceae</taxon>
        <taxon>Polaromonas</taxon>
    </lineage>
</organism>
<dbReference type="RefSeq" id="WP_188706711.1">
    <property type="nucleotide sequence ID" value="NZ_BMIG01000002.1"/>
</dbReference>
<feature type="transmembrane region" description="Helical" evidence="6">
    <location>
        <begin position="117"/>
        <end position="138"/>
    </location>
</feature>
<evidence type="ECO:0000256" key="1">
    <source>
        <dbReference type="ARBA" id="ARBA00004651"/>
    </source>
</evidence>
<dbReference type="GO" id="GO:0015171">
    <property type="term" value="F:amino acid transmembrane transporter activity"/>
    <property type="evidence" value="ECO:0007669"/>
    <property type="project" value="TreeGrafter"/>
</dbReference>
<feature type="transmembrane region" description="Helical" evidence="6">
    <location>
        <begin position="79"/>
        <end position="97"/>
    </location>
</feature>
<evidence type="ECO:0000256" key="3">
    <source>
        <dbReference type="ARBA" id="ARBA00022692"/>
    </source>
</evidence>
<dbReference type="InterPro" id="IPR001123">
    <property type="entry name" value="LeuE-type"/>
</dbReference>
<name>A0A916S889_9BURK</name>
<evidence type="ECO:0000256" key="5">
    <source>
        <dbReference type="ARBA" id="ARBA00023136"/>
    </source>
</evidence>
<keyword evidence="5 6" id="KW-0472">Membrane</keyword>
<evidence type="ECO:0000313" key="8">
    <source>
        <dbReference type="Proteomes" id="UP000620596"/>
    </source>
</evidence>
<dbReference type="GO" id="GO:0005886">
    <property type="term" value="C:plasma membrane"/>
    <property type="evidence" value="ECO:0007669"/>
    <property type="project" value="UniProtKB-SubCell"/>
</dbReference>
<dbReference type="AlphaFoldDB" id="A0A916S889"/>
<evidence type="ECO:0000256" key="4">
    <source>
        <dbReference type="ARBA" id="ARBA00022989"/>
    </source>
</evidence>
<dbReference type="PANTHER" id="PTHR30086">
    <property type="entry name" value="ARGININE EXPORTER PROTEIN ARGO"/>
    <property type="match status" value="1"/>
</dbReference>
<reference evidence="7" key="1">
    <citation type="journal article" date="2014" name="Int. J. Syst. Evol. Microbiol.">
        <title>Complete genome sequence of Corynebacterium casei LMG S-19264T (=DSM 44701T), isolated from a smear-ripened cheese.</title>
        <authorList>
            <consortium name="US DOE Joint Genome Institute (JGI-PGF)"/>
            <person name="Walter F."/>
            <person name="Albersmeier A."/>
            <person name="Kalinowski J."/>
            <person name="Ruckert C."/>
        </authorList>
    </citation>
    <scope>NUCLEOTIDE SEQUENCE</scope>
    <source>
        <strain evidence="7">CGMCC 1.15322</strain>
    </source>
</reference>
<evidence type="ECO:0000256" key="2">
    <source>
        <dbReference type="ARBA" id="ARBA00022475"/>
    </source>
</evidence>
<keyword evidence="3 6" id="KW-0812">Transmembrane</keyword>
<comment type="caution">
    <text evidence="7">The sequence shown here is derived from an EMBL/GenBank/DDBJ whole genome shotgun (WGS) entry which is preliminary data.</text>
</comment>
<keyword evidence="4 6" id="KW-1133">Transmembrane helix</keyword>
<keyword evidence="2" id="KW-1003">Cell membrane</keyword>
<feature type="transmembrane region" description="Helical" evidence="6">
    <location>
        <begin position="150"/>
        <end position="176"/>
    </location>
</feature>
<sequence length="208" mass="21928">MLGSFAGVADYGAFVIAIIVFLLIPGPGNLALITSTSKGGIPGGLGATFGVIAGDQVLLWAAVAGVSAVMAAYPTAFHIVQWAGAIYLAWLGIKMLMAKPGDAPILQIKPRHYFRQALLITLLNPKAIVFYMAFFPLFVAPALHQGMTTFAVMAATIAGLTFFYGLTSVLLTHFLAERIRSSPRITSLLNKAAGVFLIGFGIKLAVSK</sequence>
<evidence type="ECO:0000256" key="6">
    <source>
        <dbReference type="SAM" id="Phobius"/>
    </source>
</evidence>
<proteinExistence type="predicted"/>
<keyword evidence="8" id="KW-1185">Reference proteome</keyword>